<evidence type="ECO:0000259" key="3">
    <source>
        <dbReference type="PROSITE" id="PS51186"/>
    </source>
</evidence>
<evidence type="ECO:0000313" key="4">
    <source>
        <dbReference type="EMBL" id="AXG81415.1"/>
    </source>
</evidence>
<dbReference type="PANTHER" id="PTHR43877">
    <property type="entry name" value="AMINOALKYLPHOSPHONATE N-ACETYLTRANSFERASE-RELATED-RELATED"/>
    <property type="match status" value="1"/>
</dbReference>
<dbReference type="InterPro" id="IPR016181">
    <property type="entry name" value="Acyl_CoA_acyltransferase"/>
</dbReference>
<keyword evidence="1 4" id="KW-0808">Transferase</keyword>
<dbReference type="Gene3D" id="3.40.630.30">
    <property type="match status" value="1"/>
</dbReference>
<dbReference type="PANTHER" id="PTHR43877:SF2">
    <property type="entry name" value="AMINOALKYLPHOSPHONATE N-ACETYLTRANSFERASE-RELATED"/>
    <property type="match status" value="1"/>
</dbReference>
<dbReference type="InterPro" id="IPR000182">
    <property type="entry name" value="GNAT_dom"/>
</dbReference>
<evidence type="ECO:0000256" key="2">
    <source>
        <dbReference type="ARBA" id="ARBA00023315"/>
    </source>
</evidence>
<dbReference type="GO" id="GO:0016747">
    <property type="term" value="F:acyltransferase activity, transferring groups other than amino-acyl groups"/>
    <property type="evidence" value="ECO:0007669"/>
    <property type="project" value="InterPro"/>
</dbReference>
<feature type="domain" description="N-acetyltransferase" evidence="3">
    <location>
        <begin position="35"/>
        <end position="187"/>
    </location>
</feature>
<dbReference type="AlphaFoldDB" id="A0A345HXJ1"/>
<accession>A0A345HXJ1</accession>
<dbReference type="Pfam" id="PF00583">
    <property type="entry name" value="Acetyltransf_1"/>
    <property type="match status" value="1"/>
</dbReference>
<gene>
    <name evidence="4" type="ORF">DVK44_31080</name>
</gene>
<evidence type="ECO:0000313" key="5">
    <source>
        <dbReference type="Proteomes" id="UP000253868"/>
    </source>
</evidence>
<proteinExistence type="predicted"/>
<dbReference type="CDD" id="cd04301">
    <property type="entry name" value="NAT_SF"/>
    <property type="match status" value="1"/>
</dbReference>
<dbReference type="EMBL" id="CP031194">
    <property type="protein sequence ID" value="AXG81415.1"/>
    <property type="molecule type" value="Genomic_DNA"/>
</dbReference>
<dbReference type="KEGG" id="spad:DVK44_31080"/>
<dbReference type="OrthoDB" id="3389160at2"/>
<dbReference type="SUPFAM" id="SSF55729">
    <property type="entry name" value="Acyl-CoA N-acyltransferases (Nat)"/>
    <property type="match status" value="1"/>
</dbReference>
<dbReference type="PROSITE" id="PS51186">
    <property type="entry name" value="GNAT"/>
    <property type="match status" value="1"/>
</dbReference>
<dbReference type="Proteomes" id="UP000253868">
    <property type="component" value="Chromosome"/>
</dbReference>
<reference evidence="5" key="1">
    <citation type="submission" date="2018-07" db="EMBL/GenBank/DDBJ databases">
        <authorList>
            <person name="Zhao J."/>
        </authorList>
    </citation>
    <scope>NUCLEOTIDE SEQUENCE [LARGE SCALE GENOMIC DNA]</scope>
    <source>
        <strain evidence="5">GSSD-12</strain>
    </source>
</reference>
<dbReference type="InterPro" id="IPR050832">
    <property type="entry name" value="Bact_Acetyltransf"/>
</dbReference>
<protein>
    <submittedName>
        <fullName evidence="4">N-acetyltransferase</fullName>
    </submittedName>
</protein>
<keyword evidence="5" id="KW-1185">Reference proteome</keyword>
<organism evidence="4 5">
    <name type="scientific">Streptomyces paludis</name>
    <dbReference type="NCBI Taxonomy" id="2282738"/>
    <lineage>
        <taxon>Bacteria</taxon>
        <taxon>Bacillati</taxon>
        <taxon>Actinomycetota</taxon>
        <taxon>Actinomycetes</taxon>
        <taxon>Kitasatosporales</taxon>
        <taxon>Streptomycetaceae</taxon>
        <taxon>Streptomyces</taxon>
    </lineage>
</organism>
<dbReference type="RefSeq" id="WP_114663956.1">
    <property type="nucleotide sequence ID" value="NZ_CP031194.1"/>
</dbReference>
<sequence>MRREVAGLSAEELLAAADALGELLTDAVAGGASVGFLDPLDRATAAQWWRDRVPAVREGRLSVRVAREAPPEGGSAGDAGGGPGRIVGCVMVTYADKANGRHRAEIGKLLVHRDARGRGTGRALLAAAEEAAARSGVTLLLLDTETGSPAETLYRSAGWTAVGVVPGHAADPGGTLRATTFFYKDVGATARPGTTVSVSGTEVRGAPASP</sequence>
<evidence type="ECO:0000256" key="1">
    <source>
        <dbReference type="ARBA" id="ARBA00022679"/>
    </source>
</evidence>
<keyword evidence="2" id="KW-0012">Acyltransferase</keyword>
<name>A0A345HXJ1_9ACTN</name>